<organism evidence="1">
    <name type="scientific">viral metagenome</name>
    <dbReference type="NCBI Taxonomy" id="1070528"/>
    <lineage>
        <taxon>unclassified sequences</taxon>
        <taxon>metagenomes</taxon>
        <taxon>organismal metagenomes</taxon>
    </lineage>
</organism>
<name>A0A6C0IBR3_9ZZZZ</name>
<sequence>MTKYYALWYYSYCDGARGANAISEHPERLIQLHEENSKNPESQWYNYDEKLYEMKTEPIECYTYNSETKKIEPYDGIHKTDGYDFYAFSTLCNNSSFGLSFYDDVVMKVADTDGNFLDNNDFDEFDKGQILVYLSKGWHKLWQECSDIYQKYACKDTFIMSLDSDLPTFCYTDWPSDSPVKPNVYYEDGIMNA</sequence>
<dbReference type="EMBL" id="MN740154">
    <property type="protein sequence ID" value="QHT90434.1"/>
    <property type="molecule type" value="Genomic_DNA"/>
</dbReference>
<protein>
    <submittedName>
        <fullName evidence="1">Uncharacterized protein</fullName>
    </submittedName>
</protein>
<evidence type="ECO:0000313" key="1">
    <source>
        <dbReference type="EMBL" id="QHT90434.1"/>
    </source>
</evidence>
<accession>A0A6C0IBR3</accession>
<proteinExistence type="predicted"/>
<reference evidence="1" key="1">
    <citation type="journal article" date="2020" name="Nature">
        <title>Giant virus diversity and host interactions through global metagenomics.</title>
        <authorList>
            <person name="Schulz F."/>
            <person name="Roux S."/>
            <person name="Paez-Espino D."/>
            <person name="Jungbluth S."/>
            <person name="Walsh D.A."/>
            <person name="Denef V.J."/>
            <person name="McMahon K.D."/>
            <person name="Konstantinidis K.T."/>
            <person name="Eloe-Fadrosh E.A."/>
            <person name="Kyrpides N.C."/>
            <person name="Woyke T."/>
        </authorList>
    </citation>
    <scope>NUCLEOTIDE SEQUENCE</scope>
    <source>
        <strain evidence="1">GVMAG-M-3300023184-68</strain>
    </source>
</reference>
<dbReference type="AlphaFoldDB" id="A0A6C0IBR3"/>